<name>A0A3R7D151_9STRA</name>
<gene>
    <name evidence="2" type="ORF">DYB32_004539</name>
</gene>
<dbReference type="Proteomes" id="UP000285060">
    <property type="component" value="Unassembled WGS sequence"/>
</dbReference>
<proteinExistence type="predicted"/>
<feature type="compositionally biased region" description="Basic residues" evidence="1">
    <location>
        <begin position="1"/>
        <end position="19"/>
    </location>
</feature>
<feature type="compositionally biased region" description="Basic and acidic residues" evidence="1">
    <location>
        <begin position="20"/>
        <end position="51"/>
    </location>
</feature>
<protein>
    <submittedName>
        <fullName evidence="2">Uncharacterized protein</fullName>
    </submittedName>
</protein>
<evidence type="ECO:0000313" key="2">
    <source>
        <dbReference type="EMBL" id="RHY30205.1"/>
    </source>
</evidence>
<feature type="region of interest" description="Disordered" evidence="1">
    <location>
        <begin position="1"/>
        <end position="51"/>
    </location>
</feature>
<accession>A0A3R7D151</accession>
<dbReference type="AlphaFoldDB" id="A0A3R7D151"/>
<sequence>MSKHDKHRKKENHEKKRKLKKDDRREDGKDDRKKDKVSARMKGFREASAEVEERMRAQAEAEEALAWKRVRGEIPNETSGAPAVLEREEWMLSLPDNESIQAALGGLGDQSARKFRSRDKDERDASWFASPAEREQALREKAQWYAPPPPRDFSHTPL</sequence>
<dbReference type="VEuPathDB" id="FungiDB:H310_12795"/>
<evidence type="ECO:0000313" key="3">
    <source>
        <dbReference type="Proteomes" id="UP000285060"/>
    </source>
</evidence>
<feature type="region of interest" description="Disordered" evidence="1">
    <location>
        <begin position="103"/>
        <end position="158"/>
    </location>
</feature>
<organism evidence="2 3">
    <name type="scientific">Aphanomyces invadans</name>
    <dbReference type="NCBI Taxonomy" id="157072"/>
    <lineage>
        <taxon>Eukaryota</taxon>
        <taxon>Sar</taxon>
        <taxon>Stramenopiles</taxon>
        <taxon>Oomycota</taxon>
        <taxon>Saprolegniomycetes</taxon>
        <taxon>Saprolegniales</taxon>
        <taxon>Verrucalvaceae</taxon>
        <taxon>Aphanomyces</taxon>
    </lineage>
</organism>
<keyword evidence="3" id="KW-1185">Reference proteome</keyword>
<reference evidence="2 3" key="1">
    <citation type="submission" date="2018-08" db="EMBL/GenBank/DDBJ databases">
        <title>Aphanomyces genome sequencing and annotation.</title>
        <authorList>
            <person name="Minardi D."/>
            <person name="Oidtmann B."/>
            <person name="Van Der Giezen M."/>
            <person name="Studholme D.J."/>
        </authorList>
    </citation>
    <scope>NUCLEOTIDE SEQUENCE [LARGE SCALE GENOMIC DNA]</scope>
    <source>
        <strain evidence="2 3">NJM0002</strain>
    </source>
</reference>
<feature type="compositionally biased region" description="Basic and acidic residues" evidence="1">
    <location>
        <begin position="132"/>
        <end position="142"/>
    </location>
</feature>
<dbReference type="EMBL" id="QUSY01000344">
    <property type="protein sequence ID" value="RHY30205.1"/>
    <property type="molecule type" value="Genomic_DNA"/>
</dbReference>
<comment type="caution">
    <text evidence="2">The sequence shown here is derived from an EMBL/GenBank/DDBJ whole genome shotgun (WGS) entry which is preliminary data.</text>
</comment>
<evidence type="ECO:0000256" key="1">
    <source>
        <dbReference type="SAM" id="MobiDB-lite"/>
    </source>
</evidence>